<keyword evidence="2" id="KW-0732">Signal</keyword>
<feature type="region of interest" description="Disordered" evidence="1">
    <location>
        <begin position="27"/>
        <end position="49"/>
    </location>
</feature>
<proteinExistence type="predicted"/>
<organism evidence="3 5">
    <name type="scientific">Burkholderia aenigmatica</name>
    <dbReference type="NCBI Taxonomy" id="2015348"/>
    <lineage>
        <taxon>Bacteria</taxon>
        <taxon>Pseudomonadati</taxon>
        <taxon>Pseudomonadota</taxon>
        <taxon>Betaproteobacteria</taxon>
        <taxon>Burkholderiales</taxon>
        <taxon>Burkholderiaceae</taxon>
        <taxon>Burkholderia</taxon>
        <taxon>Burkholderia cepacia complex</taxon>
    </lineage>
</organism>
<gene>
    <name evidence="4" type="ORF">BLA13014_07850</name>
    <name evidence="3" type="ORF">CFB84_33455</name>
</gene>
<reference evidence="5" key="1">
    <citation type="submission" date="2017-06" db="EMBL/GenBank/DDBJ databases">
        <authorList>
            <person name="LiPuma J."/>
            <person name="Spilker T."/>
        </authorList>
    </citation>
    <scope>NUCLEOTIDE SEQUENCE [LARGE SCALE GENOMIC DNA]</scope>
    <source>
        <strain evidence="5">AU17325</strain>
    </source>
</reference>
<name>A0A228I3Z2_9BURK</name>
<dbReference type="GeneID" id="99662601"/>
<reference evidence="3 5" key="3">
    <citation type="submission" date="2017-08" db="EMBL/GenBank/DDBJ databases">
        <title>WGS of novel Burkholderia cepaca complex species.</title>
        <authorList>
            <person name="Lipuma J."/>
            <person name="Spilker T."/>
        </authorList>
    </citation>
    <scope>NUCLEOTIDE SEQUENCE [LARGE SCALE GENOMIC DNA]</scope>
    <source>
        <strain evidence="3 5">AU17325</strain>
    </source>
</reference>
<evidence type="ECO:0000313" key="6">
    <source>
        <dbReference type="Proteomes" id="UP000494261"/>
    </source>
</evidence>
<dbReference type="EMBL" id="CABVQC010000098">
    <property type="protein sequence ID" value="VWC51622.1"/>
    <property type="molecule type" value="Genomic_DNA"/>
</dbReference>
<dbReference type="AlphaFoldDB" id="A0A228I3Z2"/>
<dbReference type="EMBL" id="NKFA01000020">
    <property type="protein sequence ID" value="OXI36895.1"/>
    <property type="molecule type" value="Genomic_DNA"/>
</dbReference>
<dbReference type="Proteomes" id="UP000214600">
    <property type="component" value="Unassembled WGS sequence"/>
</dbReference>
<protein>
    <recommendedName>
        <fullName evidence="7">Lipoprotein</fullName>
    </recommendedName>
</protein>
<evidence type="ECO:0000256" key="2">
    <source>
        <dbReference type="SAM" id="SignalP"/>
    </source>
</evidence>
<dbReference type="OrthoDB" id="9025296at2"/>
<reference evidence="3" key="2">
    <citation type="submission" date="2017-06" db="EMBL/GenBank/DDBJ databases">
        <authorList>
            <person name="Kim H.J."/>
            <person name="Triplett B.A."/>
        </authorList>
    </citation>
    <scope>NUCLEOTIDE SEQUENCE [LARGE SCALE GENOMIC DNA]</scope>
    <source>
        <strain evidence="3">AU17325</strain>
    </source>
</reference>
<accession>A0A6P2STI2</accession>
<evidence type="ECO:0008006" key="7">
    <source>
        <dbReference type="Google" id="ProtNLM"/>
    </source>
</evidence>
<dbReference type="Proteomes" id="UP000494261">
    <property type="component" value="Unassembled WGS sequence"/>
</dbReference>
<feature type="compositionally biased region" description="Low complexity" evidence="1">
    <location>
        <begin position="30"/>
        <end position="40"/>
    </location>
</feature>
<evidence type="ECO:0000256" key="1">
    <source>
        <dbReference type="SAM" id="MobiDB-lite"/>
    </source>
</evidence>
<sequence length="196" mass="20219">MKNNIILAILAGSTVLLSACGGGGDGGGSNATSSDSATGTPSPTAPDPQPVTFKCPDGYKSIQLTKSAVANATMTLVTDDGIATLTFKTPPDGVVRDGLICLGKPDPVPAGVNADFVYEIKSYGGFDNMYNRTLTLNFTSNIIPNPSPAVIEMADISGGTVTYKPTIMESIISTPPNFSLAVAANFTGLYVVRLKH</sequence>
<evidence type="ECO:0000313" key="5">
    <source>
        <dbReference type="Proteomes" id="UP000214600"/>
    </source>
</evidence>
<accession>A0A228I3Z2</accession>
<reference evidence="4 6" key="4">
    <citation type="submission" date="2019-09" db="EMBL/GenBank/DDBJ databases">
        <authorList>
            <person name="Depoorter E."/>
        </authorList>
    </citation>
    <scope>NUCLEOTIDE SEQUENCE [LARGE SCALE GENOMIC DNA]</scope>
    <source>
        <strain evidence="4">LMG 13014</strain>
    </source>
</reference>
<evidence type="ECO:0000313" key="3">
    <source>
        <dbReference type="EMBL" id="OXI36895.1"/>
    </source>
</evidence>
<dbReference type="PROSITE" id="PS51257">
    <property type="entry name" value="PROKAR_LIPOPROTEIN"/>
    <property type="match status" value="1"/>
</dbReference>
<feature type="chain" id="PRO_5036032095" description="Lipoprotein" evidence="2">
    <location>
        <begin position="19"/>
        <end position="196"/>
    </location>
</feature>
<feature type="signal peptide" evidence="2">
    <location>
        <begin position="1"/>
        <end position="18"/>
    </location>
</feature>
<dbReference type="RefSeq" id="WP_043178201.1">
    <property type="nucleotide sequence ID" value="NZ_CABVQC010000098.1"/>
</dbReference>
<evidence type="ECO:0000313" key="4">
    <source>
        <dbReference type="EMBL" id="VWC51622.1"/>
    </source>
</evidence>